<sequence length="646" mass="72978">MPATPEEILANNRRKIEKDKRRLAYHDLQVQGTNNSSIMSKRSVEAIYNPILEPELSEWIKFFVPKAKRRSPAINRGYWIRVESIKQMIFRIRDQYPDQPVRIVNLGCGFDVLPFQLLEQGGNYEFYDFDYPELVQRKLAVMNEAPEILLVVGDKNEITPVQKNMGIVMATPKYKLVGCDLKNTELYKKQLESLLPKGAGPTIFIAEVSLAYMKPEDANPVIEISAQVEDSHFLVLEQIMPSGPQHFFAKKMLYHFSHLRSPLQCVETYSTKEKQTERFRQYFPDVEIRDLFECWNELVSRDKKKAVDEVEAFDEWEEFIVFCQHYVVIHATNSTKLAFRKHHEKDEITGFNEDVTLQHHELDLELKFPAASETDGGCIVHGGMWQSRTNETLHIDNDGNKSVLQTFEGPSPRMCHTLTNAQNGTLVLTGGRGRPGLAFDDIWTLHIESKKWTKTGSLPFPMYRHSAICTEPGKVLVFGEGQFVEITDSEITTLRILGDIPKLASCALTFDPEQLIGYIVGGMSSVVEPLINSEVYRYKVTNDAVIVEPVLLLPQLARIGCHAFLEKNLLVVVGGAGLVLQDQNTTVLVVNTLTWSLQKVKIPQSVWQTNPVFLGSASFANHLIGGGAVCYSFGSAYSGAYLVEIA</sequence>
<proteinExistence type="inferred from homology"/>
<dbReference type="AlphaFoldDB" id="A0A2P7YX67"/>
<accession>A0A2P7YX67</accession>
<keyword evidence="10" id="KW-0819">tRNA processing</keyword>
<dbReference type="GO" id="GO:0008175">
    <property type="term" value="F:tRNA methyltransferase activity"/>
    <property type="evidence" value="ECO:0007669"/>
    <property type="project" value="EnsemblFungi"/>
</dbReference>
<comment type="catalytic activity">
    <reaction evidence="13">
        <text>7-[(3S)-(3-amino-3-methoxycarbonyl)propyl]wyosine(37) in tRNA(Phe) + S-adenosyl-L-methionine + CO2 = wybutosine(37) in tRNA(Phe) + S-adenosyl-L-homocysteine + 2 H(+)</text>
        <dbReference type="Rhea" id="RHEA:37119"/>
        <dbReference type="Rhea" id="RHEA-COMP:11844"/>
        <dbReference type="Rhea" id="RHEA-COMP:11847"/>
        <dbReference type="ChEBI" id="CHEBI:15378"/>
        <dbReference type="ChEBI" id="CHEBI:16526"/>
        <dbReference type="ChEBI" id="CHEBI:57856"/>
        <dbReference type="ChEBI" id="CHEBI:59789"/>
        <dbReference type="ChEBI" id="CHEBI:73544"/>
        <dbReference type="ChEBI" id="CHEBI:74275"/>
        <dbReference type="EC" id="2.3.1.231"/>
    </reaction>
</comment>
<reference evidence="14 15" key="1">
    <citation type="submission" date="2018-03" db="EMBL/GenBank/DDBJ databases">
        <title>Candida pseudohaemulonii genome assembly and annotation.</title>
        <authorList>
            <person name="Munoz J.F."/>
            <person name="Gade L.G."/>
            <person name="Chow N.A."/>
            <person name="Litvintseva A.P."/>
            <person name="Loparev V.N."/>
            <person name="Cuomo C.A."/>
        </authorList>
    </citation>
    <scope>NUCLEOTIDE SEQUENCE [LARGE SCALE GENOMIC DNA]</scope>
    <source>
        <strain evidence="14 15">B12108</strain>
    </source>
</reference>
<protein>
    <recommendedName>
        <fullName evidence="6">tRNA wybutosine-synthesizing protein 4</fullName>
        <ecNumber evidence="5">2.1.1.290</ecNumber>
        <ecNumber evidence="4">2.3.1.231</ecNumber>
    </recommendedName>
    <alternativeName>
        <fullName evidence="12">tRNA(Phe) (7-(3-amino-3-(methoxycarbonyl)propyl)wyosine(37)-N)-methoxycarbonyltransferase</fullName>
    </alternativeName>
    <alternativeName>
        <fullName evidence="11">tRNA(Phe) (7-(3-amino-3-carboxypropyl)wyosine(37)-O)-methyltransferase</fullName>
    </alternativeName>
</protein>
<dbReference type="PANTHER" id="PTHR46529:SF1">
    <property type="entry name" value="TRNA WYBUTOSINE-SYNTHESIZING PROTEIN 4"/>
    <property type="match status" value="1"/>
</dbReference>
<comment type="similarity">
    <text evidence="3">Belongs to the methyltransferase superfamily. LCMT family.</text>
</comment>
<evidence type="ECO:0000256" key="9">
    <source>
        <dbReference type="ARBA" id="ARBA00022691"/>
    </source>
</evidence>
<dbReference type="Pfam" id="PF04072">
    <property type="entry name" value="LCM"/>
    <property type="match status" value="1"/>
</dbReference>
<dbReference type="GeneID" id="36563584"/>
<dbReference type="GO" id="GO:0030488">
    <property type="term" value="P:tRNA methylation"/>
    <property type="evidence" value="ECO:0007669"/>
    <property type="project" value="EnsemblFungi"/>
</dbReference>
<dbReference type="UniPathway" id="UPA00375"/>
<evidence type="ECO:0000313" key="15">
    <source>
        <dbReference type="Proteomes" id="UP000241107"/>
    </source>
</evidence>
<evidence type="ECO:0000313" key="14">
    <source>
        <dbReference type="EMBL" id="PSK40544.1"/>
    </source>
</evidence>
<gene>
    <name evidence="14" type="ORF">C7M61_000191</name>
</gene>
<dbReference type="Pfam" id="PF13418">
    <property type="entry name" value="Beta-prop_TYW4"/>
    <property type="match status" value="1"/>
</dbReference>
<dbReference type="Proteomes" id="UP000241107">
    <property type="component" value="Unassembled WGS sequence"/>
</dbReference>
<keyword evidence="9" id="KW-0949">S-adenosyl-L-methionine</keyword>
<dbReference type="SUPFAM" id="SSF53335">
    <property type="entry name" value="S-adenosyl-L-methionine-dependent methyltransferases"/>
    <property type="match status" value="1"/>
</dbReference>
<evidence type="ECO:0000256" key="3">
    <source>
        <dbReference type="ARBA" id="ARBA00010703"/>
    </source>
</evidence>
<evidence type="ECO:0000256" key="13">
    <source>
        <dbReference type="ARBA" id="ARBA00049250"/>
    </source>
</evidence>
<evidence type="ECO:0000256" key="5">
    <source>
        <dbReference type="ARBA" id="ARBA00012779"/>
    </source>
</evidence>
<evidence type="ECO:0000256" key="7">
    <source>
        <dbReference type="ARBA" id="ARBA00022603"/>
    </source>
</evidence>
<keyword evidence="8" id="KW-0808">Transferase</keyword>
<dbReference type="InterPro" id="IPR011043">
    <property type="entry name" value="Gal_Oxase/kelch_b-propeller"/>
</dbReference>
<organism evidence="14 15">
    <name type="scientific">Candidozyma pseudohaemuli</name>
    <dbReference type="NCBI Taxonomy" id="418784"/>
    <lineage>
        <taxon>Eukaryota</taxon>
        <taxon>Fungi</taxon>
        <taxon>Dikarya</taxon>
        <taxon>Ascomycota</taxon>
        <taxon>Saccharomycotina</taxon>
        <taxon>Pichiomycetes</taxon>
        <taxon>Metschnikowiaceae</taxon>
        <taxon>Candidozyma</taxon>
    </lineage>
</organism>
<dbReference type="RefSeq" id="XP_024715243.1">
    <property type="nucleotide sequence ID" value="XM_024855644.1"/>
</dbReference>
<dbReference type="Gene3D" id="3.40.50.150">
    <property type="entry name" value="Vaccinia Virus protein VP39"/>
    <property type="match status" value="1"/>
</dbReference>
<keyword evidence="7" id="KW-0489">Methyltransferase</keyword>
<dbReference type="Gene3D" id="2.120.10.80">
    <property type="entry name" value="Kelch-type beta propeller"/>
    <property type="match status" value="1"/>
</dbReference>
<dbReference type="PANTHER" id="PTHR46529">
    <property type="entry name" value="TRNA WYBUTOSINE-SYNTHESIZING PROTEIN 4"/>
    <property type="match status" value="1"/>
</dbReference>
<dbReference type="EC" id="2.3.1.231" evidence="4"/>
<dbReference type="EC" id="2.1.1.290" evidence="5"/>
<dbReference type="EMBL" id="PYFQ01000001">
    <property type="protein sequence ID" value="PSK40544.1"/>
    <property type="molecule type" value="Genomic_DNA"/>
</dbReference>
<evidence type="ECO:0000256" key="11">
    <source>
        <dbReference type="ARBA" id="ARBA00029750"/>
    </source>
</evidence>
<evidence type="ECO:0000256" key="1">
    <source>
        <dbReference type="ARBA" id="ARBA00001806"/>
    </source>
</evidence>
<evidence type="ECO:0000256" key="12">
    <source>
        <dbReference type="ARBA" id="ARBA00030847"/>
    </source>
</evidence>
<evidence type="ECO:0000256" key="6">
    <source>
        <dbReference type="ARBA" id="ARBA00018045"/>
    </source>
</evidence>
<comment type="pathway">
    <text evidence="2">tRNA modification; wybutosine-tRNA(Phe) biosynthesis.</text>
</comment>
<dbReference type="InterPro" id="IPR015915">
    <property type="entry name" value="Kelch-typ_b-propeller"/>
</dbReference>
<keyword evidence="15" id="KW-1185">Reference proteome</keyword>
<evidence type="ECO:0000256" key="4">
    <source>
        <dbReference type="ARBA" id="ARBA00012155"/>
    </source>
</evidence>
<evidence type="ECO:0000256" key="10">
    <source>
        <dbReference type="ARBA" id="ARBA00022694"/>
    </source>
</evidence>
<dbReference type="OrthoDB" id="47172at2759"/>
<comment type="caution">
    <text evidence="14">The sequence shown here is derived from an EMBL/GenBank/DDBJ whole genome shotgun (WGS) entry which is preliminary data.</text>
</comment>
<dbReference type="STRING" id="418784.A0A2P7YX67"/>
<dbReference type="SUPFAM" id="SSF50965">
    <property type="entry name" value="Galactose oxidase, central domain"/>
    <property type="match status" value="1"/>
</dbReference>
<comment type="catalytic activity">
    <reaction evidence="1">
        <text>7-[(3S)-3-amino-3-carboxypropyl]wyosine(37) in tRNA(Phe) + S-adenosyl-L-methionine = 7-[(3S)-(3-amino-3-methoxycarbonyl)propyl]wyosine(37) in tRNA(Phe) + S-adenosyl-L-homocysteine</text>
        <dbReference type="Rhea" id="RHEA:36903"/>
        <dbReference type="Rhea" id="RHEA-COMP:10379"/>
        <dbReference type="Rhea" id="RHEA-COMP:11844"/>
        <dbReference type="ChEBI" id="CHEBI:57856"/>
        <dbReference type="ChEBI" id="CHEBI:59789"/>
        <dbReference type="ChEBI" id="CHEBI:73543"/>
        <dbReference type="ChEBI" id="CHEBI:74275"/>
        <dbReference type="EC" id="2.1.1.290"/>
    </reaction>
</comment>
<evidence type="ECO:0000256" key="2">
    <source>
        <dbReference type="ARBA" id="ARBA00004797"/>
    </source>
</evidence>
<evidence type="ECO:0000256" key="8">
    <source>
        <dbReference type="ARBA" id="ARBA00022679"/>
    </source>
</evidence>
<dbReference type="VEuPathDB" id="FungiDB:C7M61_000191"/>
<dbReference type="InterPro" id="IPR029063">
    <property type="entry name" value="SAM-dependent_MTases_sf"/>
</dbReference>
<dbReference type="GO" id="GO:0031591">
    <property type="term" value="P:wybutosine biosynthetic process"/>
    <property type="evidence" value="ECO:0007669"/>
    <property type="project" value="EnsemblFungi"/>
</dbReference>
<name>A0A2P7YX67_9ASCO</name>
<dbReference type="InterPro" id="IPR007213">
    <property type="entry name" value="Ppm1/Ppm2/Tcmp"/>
</dbReference>